<gene>
    <name evidence="13" type="primary">prsE_4</name>
    <name evidence="13" type="ORF">EHSB41UT_03829</name>
</gene>
<evidence type="ECO:0000256" key="1">
    <source>
        <dbReference type="ARBA" id="ARBA00004377"/>
    </source>
</evidence>
<feature type="transmembrane region" description="Helical" evidence="9">
    <location>
        <begin position="29"/>
        <end position="46"/>
    </location>
</feature>
<dbReference type="GO" id="GO:0009306">
    <property type="term" value="P:protein secretion"/>
    <property type="evidence" value="ECO:0007669"/>
    <property type="project" value="InterPro"/>
</dbReference>
<evidence type="ECO:0000256" key="6">
    <source>
        <dbReference type="ARBA" id="ARBA00022692"/>
    </source>
</evidence>
<dbReference type="GO" id="GO:0005886">
    <property type="term" value="C:plasma membrane"/>
    <property type="evidence" value="ECO:0007669"/>
    <property type="project" value="UniProtKB-SubCell"/>
</dbReference>
<accession>A0A1X7APK6</accession>
<evidence type="ECO:0000259" key="11">
    <source>
        <dbReference type="Pfam" id="PF25994"/>
    </source>
</evidence>
<keyword evidence="3 9" id="KW-0813">Transport</keyword>
<evidence type="ECO:0000256" key="10">
    <source>
        <dbReference type="SAM" id="Coils"/>
    </source>
</evidence>
<evidence type="ECO:0000313" key="14">
    <source>
        <dbReference type="Proteomes" id="UP000196573"/>
    </source>
</evidence>
<dbReference type="PRINTS" id="PR01490">
    <property type="entry name" value="RTXTOXIND"/>
</dbReference>
<name>A0A1X7APK6_9GAMM</name>
<dbReference type="InterPro" id="IPR050739">
    <property type="entry name" value="MFP"/>
</dbReference>
<organism evidence="13 14">
    <name type="scientific">Parendozoicomonas haliclonae</name>
    <dbReference type="NCBI Taxonomy" id="1960125"/>
    <lineage>
        <taxon>Bacteria</taxon>
        <taxon>Pseudomonadati</taxon>
        <taxon>Pseudomonadota</taxon>
        <taxon>Gammaproteobacteria</taxon>
        <taxon>Oceanospirillales</taxon>
        <taxon>Endozoicomonadaceae</taxon>
        <taxon>Parendozoicomonas</taxon>
    </lineage>
</organism>
<proteinExistence type="inferred from homology"/>
<keyword evidence="14" id="KW-1185">Reference proteome</keyword>
<dbReference type="AlphaFoldDB" id="A0A1X7APK6"/>
<keyword evidence="4 9" id="KW-1003">Cell membrane</keyword>
<evidence type="ECO:0000256" key="4">
    <source>
        <dbReference type="ARBA" id="ARBA00022475"/>
    </source>
</evidence>
<protein>
    <recommendedName>
        <fullName evidence="9">Membrane fusion protein (MFP) family protein</fullName>
    </recommendedName>
</protein>
<feature type="domain" description="AprE-like long alpha-helical hairpin" evidence="11">
    <location>
        <begin position="106"/>
        <end position="291"/>
    </location>
</feature>
<keyword evidence="7 9" id="KW-1133">Transmembrane helix</keyword>
<comment type="subcellular location">
    <subcellularLocation>
        <location evidence="1 9">Cell inner membrane</location>
        <topology evidence="1 9">Single-pass membrane protein</topology>
    </subcellularLocation>
</comment>
<dbReference type="PANTHER" id="PTHR30386:SF26">
    <property type="entry name" value="TRANSPORT PROTEIN COMB"/>
    <property type="match status" value="1"/>
</dbReference>
<evidence type="ECO:0000256" key="8">
    <source>
        <dbReference type="ARBA" id="ARBA00023136"/>
    </source>
</evidence>
<dbReference type="PANTHER" id="PTHR30386">
    <property type="entry name" value="MEMBRANE FUSION SUBUNIT OF EMRAB-TOLC MULTIDRUG EFFLUX PUMP"/>
    <property type="match status" value="1"/>
</dbReference>
<keyword evidence="10" id="KW-0175">Coiled coil</keyword>
<evidence type="ECO:0000256" key="9">
    <source>
        <dbReference type="RuleBase" id="RU365093"/>
    </source>
</evidence>
<dbReference type="PROSITE" id="PS00543">
    <property type="entry name" value="HLYD_FAMILY"/>
    <property type="match status" value="1"/>
</dbReference>
<dbReference type="Pfam" id="PF26002">
    <property type="entry name" value="Beta-barrel_AprE"/>
    <property type="match status" value="1"/>
</dbReference>
<sequence length="445" mass="49811">MSEQAKVSSHWHGATEEEINGISKGGRPLILVVLLTLVLFIVWASWAEVDEITRGEGKVVPSSQIQDVQNLEGGIVREILVREGELVEQGQVLMVMDDTRFSTTRDGQQANRFALQAKLSRLTAEVEGAGADTSAVPVMSDEVTKSVPELAKRELELFESRQQELASRLGVIQQQLLQRTQQLEESQAQEQLLQRRLVLLEEEFKLSSELAAEGAVSRVEVLRLERQVSDTRGERQVAQEGIERIQAEQQEMKQRIREAELAFTNKARAEMNEVLAQLDELMAKELAVEDQVDRTRVRAPLKGVVKQILVNTEGGVVQPGMKMMELIPVDDTLDVEVRIRPEDVAFLHPGQKATVRFTAYDFTVYGGMKGELVHLSADTIQDEEGESFYLARIKTDTSYLGDNEGSRPIIAGMVTTVDILTGKKTLMQYLMKPVLRAKQLAFSER</sequence>
<keyword evidence="8 9" id="KW-0472">Membrane</keyword>
<evidence type="ECO:0000256" key="7">
    <source>
        <dbReference type="ARBA" id="ARBA00022989"/>
    </source>
</evidence>
<evidence type="ECO:0000259" key="12">
    <source>
        <dbReference type="Pfam" id="PF26002"/>
    </source>
</evidence>
<dbReference type="Proteomes" id="UP000196573">
    <property type="component" value="Unassembled WGS sequence"/>
</dbReference>
<dbReference type="InterPro" id="IPR010129">
    <property type="entry name" value="T1SS_HlyD"/>
</dbReference>
<evidence type="ECO:0000313" key="13">
    <source>
        <dbReference type="EMBL" id="SMA50038.1"/>
    </source>
</evidence>
<dbReference type="RefSeq" id="WP_087112479.1">
    <property type="nucleotide sequence ID" value="NZ_CBCSCN010000005.1"/>
</dbReference>
<feature type="coiled-coil region" evidence="10">
    <location>
        <begin position="235"/>
        <end position="284"/>
    </location>
</feature>
<keyword evidence="6 9" id="KW-0812">Transmembrane</keyword>
<dbReference type="InterPro" id="IPR058781">
    <property type="entry name" value="HH_AprE-like"/>
</dbReference>
<dbReference type="InterPro" id="IPR006144">
    <property type="entry name" value="Secretion_HlyD_CS"/>
</dbReference>
<dbReference type="EMBL" id="FWPT01000010">
    <property type="protein sequence ID" value="SMA50038.1"/>
    <property type="molecule type" value="Genomic_DNA"/>
</dbReference>
<keyword evidence="5 9" id="KW-0997">Cell inner membrane</keyword>
<evidence type="ECO:0000256" key="3">
    <source>
        <dbReference type="ARBA" id="ARBA00022448"/>
    </source>
</evidence>
<feature type="domain" description="AprE-like beta-barrel" evidence="12">
    <location>
        <begin position="335"/>
        <end position="422"/>
    </location>
</feature>
<dbReference type="NCBIfam" id="TIGR01843">
    <property type="entry name" value="type_I_hlyD"/>
    <property type="match status" value="1"/>
</dbReference>
<reference evidence="13 14" key="1">
    <citation type="submission" date="2017-03" db="EMBL/GenBank/DDBJ databases">
        <authorList>
            <person name="Afonso C.L."/>
            <person name="Miller P.J."/>
            <person name="Scott M.A."/>
            <person name="Spackman E."/>
            <person name="Goraichik I."/>
            <person name="Dimitrov K.M."/>
            <person name="Suarez D.L."/>
            <person name="Swayne D.E."/>
        </authorList>
    </citation>
    <scope>NUCLEOTIDE SEQUENCE [LARGE SCALE GENOMIC DNA]</scope>
    <source>
        <strain evidence="13">SB41UT1</strain>
    </source>
</reference>
<dbReference type="OrthoDB" id="9775513at2"/>
<evidence type="ECO:0000256" key="5">
    <source>
        <dbReference type="ARBA" id="ARBA00022519"/>
    </source>
</evidence>
<comment type="similarity">
    <text evidence="2 9">Belongs to the membrane fusion protein (MFP) (TC 8.A.1) family.</text>
</comment>
<dbReference type="Pfam" id="PF25994">
    <property type="entry name" value="HH_AprE"/>
    <property type="match status" value="1"/>
</dbReference>
<dbReference type="Gene3D" id="2.40.50.100">
    <property type="match status" value="2"/>
</dbReference>
<evidence type="ECO:0000256" key="2">
    <source>
        <dbReference type="ARBA" id="ARBA00009477"/>
    </source>
</evidence>
<dbReference type="InterPro" id="IPR058982">
    <property type="entry name" value="Beta-barrel_AprE"/>
</dbReference>
<dbReference type="Gene3D" id="2.40.30.170">
    <property type="match status" value="1"/>
</dbReference>